<dbReference type="AlphaFoldDB" id="A0A182S029"/>
<name>A0A182S029_ANOFN</name>
<dbReference type="VEuPathDB" id="VectorBase:AFUN011912"/>
<evidence type="ECO:0000313" key="1">
    <source>
        <dbReference type="EnsemblMetazoa" id="AFUN011912-PA"/>
    </source>
</evidence>
<protein>
    <submittedName>
        <fullName evidence="1">Uncharacterized protein</fullName>
    </submittedName>
</protein>
<dbReference type="EnsemblMetazoa" id="AFUN011912-RA">
    <property type="protein sequence ID" value="AFUN011912-PA"/>
    <property type="gene ID" value="AFUN011912"/>
</dbReference>
<reference evidence="1" key="1">
    <citation type="submission" date="2020-05" db="UniProtKB">
        <authorList>
            <consortium name="EnsemblMetazoa"/>
        </authorList>
    </citation>
    <scope>IDENTIFICATION</scope>
    <source>
        <strain evidence="1">FUMOZ</strain>
    </source>
</reference>
<organism evidence="1">
    <name type="scientific">Anopheles funestus</name>
    <name type="common">African malaria mosquito</name>
    <dbReference type="NCBI Taxonomy" id="62324"/>
    <lineage>
        <taxon>Eukaryota</taxon>
        <taxon>Metazoa</taxon>
        <taxon>Ecdysozoa</taxon>
        <taxon>Arthropoda</taxon>
        <taxon>Hexapoda</taxon>
        <taxon>Insecta</taxon>
        <taxon>Pterygota</taxon>
        <taxon>Neoptera</taxon>
        <taxon>Endopterygota</taxon>
        <taxon>Diptera</taxon>
        <taxon>Nematocera</taxon>
        <taxon>Culicoidea</taxon>
        <taxon>Culicidae</taxon>
        <taxon>Anophelinae</taxon>
        <taxon>Anopheles</taxon>
    </lineage>
</organism>
<accession>A0A182S029</accession>
<proteinExistence type="predicted"/>
<dbReference type="VEuPathDB" id="VectorBase:AFUN2_013138"/>
<sequence>MIEDVPVADRLHLLNLGNVRRLMMGWRDGTLGEPKSNERERHSFSLALQQTAQPCEVHRKIRHLKYLGYWKGSEFAFFFHYSSFVVLEGFENELQHLKRMMRSGWKSLEQAIGRISEVEQIGMQEAALRITYPSYSHCQNAISGDGHGCGCWPNHHHRSKVGTPNIRF</sequence>